<dbReference type="AlphaFoldDB" id="A0A839QZ63"/>
<sequence>MTQNNFEPTTLSALVGAHAEPGGPRPAIMVLAFEGWNDAGEAASDTVRMLSHELKAKKVAVLGQDDYYDYQFSRPRVHRNASGKRVIRWPTTRFFRAALPGTGIDLLLVRGVEPTYRWKGFTAELLTLAEQENVKALVAVGALLADVPHSRPIQASLTSEDQALQQQLGAEPATYEGPTGILGVVAETADAAGLPTVSLWAAVPHYVAQAPSPKAQLALVQRIEELLALRLDLHELVEDALAWERGVNELAAGDAEIAAYVKQLEQAQDESTLPEATGESIAKEFERYLKRRDRGDDGNEH</sequence>
<dbReference type="InterPro" id="IPR008492">
    <property type="entry name" value="Rv2714-like"/>
</dbReference>
<dbReference type="InterPro" id="IPR038389">
    <property type="entry name" value="PSMG2_sf"/>
</dbReference>
<evidence type="ECO:0000313" key="1">
    <source>
        <dbReference type="EMBL" id="MBB2997261.1"/>
    </source>
</evidence>
<dbReference type="SUPFAM" id="SSF159659">
    <property type="entry name" value="Cgl1923-like"/>
    <property type="match status" value="1"/>
</dbReference>
<comment type="caution">
    <text evidence="1">The sequence shown here is derived from an EMBL/GenBank/DDBJ whole genome shotgun (WGS) entry which is preliminary data.</text>
</comment>
<dbReference type="EMBL" id="JACHVS010000002">
    <property type="protein sequence ID" value="MBB2997261.1"/>
    <property type="molecule type" value="Genomic_DNA"/>
</dbReference>
<gene>
    <name evidence="1" type="ORF">E9229_003508</name>
</gene>
<organism evidence="1 2">
    <name type="scientific">Paeniglutamicibacter cryotolerans</name>
    <dbReference type="NCBI Taxonomy" id="670079"/>
    <lineage>
        <taxon>Bacteria</taxon>
        <taxon>Bacillati</taxon>
        <taxon>Actinomycetota</taxon>
        <taxon>Actinomycetes</taxon>
        <taxon>Micrococcales</taxon>
        <taxon>Micrococcaceae</taxon>
        <taxon>Paeniglutamicibacter</taxon>
    </lineage>
</organism>
<proteinExistence type="predicted"/>
<dbReference type="Pfam" id="PF09754">
    <property type="entry name" value="PAC2"/>
    <property type="match status" value="1"/>
</dbReference>
<evidence type="ECO:0008006" key="3">
    <source>
        <dbReference type="Google" id="ProtNLM"/>
    </source>
</evidence>
<reference evidence="1 2" key="1">
    <citation type="submission" date="2020-08" db="EMBL/GenBank/DDBJ databases">
        <title>Sequencing the genomes of 1000 actinobacteria strains.</title>
        <authorList>
            <person name="Klenk H.-P."/>
        </authorList>
    </citation>
    <scope>NUCLEOTIDE SEQUENCE [LARGE SCALE GENOMIC DNA]</scope>
    <source>
        <strain evidence="1 2">DSM 22826</strain>
    </source>
</reference>
<protein>
    <recommendedName>
        <fullName evidence="3">PAC2 family protein</fullName>
    </recommendedName>
</protein>
<accession>A0A839QZ63</accession>
<dbReference type="Gene3D" id="3.40.50.10900">
    <property type="entry name" value="PAC-like subunit"/>
    <property type="match status" value="1"/>
</dbReference>
<dbReference type="InterPro" id="IPR019151">
    <property type="entry name" value="Proteasome_assmbl_chaperone_2"/>
</dbReference>
<dbReference type="Proteomes" id="UP000523000">
    <property type="component" value="Unassembled WGS sequence"/>
</dbReference>
<keyword evidence="2" id="KW-1185">Reference proteome</keyword>
<evidence type="ECO:0000313" key="2">
    <source>
        <dbReference type="Proteomes" id="UP000523000"/>
    </source>
</evidence>
<dbReference type="PIRSF" id="PIRSF028754">
    <property type="entry name" value="UCP028754"/>
    <property type="match status" value="1"/>
</dbReference>
<dbReference type="RefSeq" id="WP_407671383.1">
    <property type="nucleotide sequence ID" value="NZ_BAABGK010000104.1"/>
</dbReference>
<name>A0A839QZ63_9MICC</name>